<protein>
    <submittedName>
        <fullName evidence="2">Uncharacterized protein</fullName>
    </submittedName>
</protein>
<dbReference type="STRING" id="1423740.FC36_GL001075"/>
<comment type="caution">
    <text evidence="2">The sequence shown here is derived from an EMBL/GenBank/DDBJ whole genome shotgun (WGS) entry which is preliminary data.</text>
</comment>
<name>A0A0R1TF54_9LACO</name>
<dbReference type="AlphaFoldDB" id="A0A0R1TF54"/>
<feature type="transmembrane region" description="Helical" evidence="1">
    <location>
        <begin position="189"/>
        <end position="207"/>
    </location>
</feature>
<reference evidence="2 3" key="1">
    <citation type="journal article" date="2015" name="Genome Announc.">
        <title>Expanding the biotechnology potential of lactobacilli through comparative genomics of 213 strains and associated genera.</title>
        <authorList>
            <person name="Sun Z."/>
            <person name="Harris H.M."/>
            <person name="McCann A."/>
            <person name="Guo C."/>
            <person name="Argimon S."/>
            <person name="Zhang W."/>
            <person name="Yang X."/>
            <person name="Jeffery I.B."/>
            <person name="Cooney J.C."/>
            <person name="Kagawa T.F."/>
            <person name="Liu W."/>
            <person name="Song Y."/>
            <person name="Salvetti E."/>
            <person name="Wrobel A."/>
            <person name="Rasinkangas P."/>
            <person name="Parkhill J."/>
            <person name="Rea M.C."/>
            <person name="O'Sullivan O."/>
            <person name="Ritari J."/>
            <person name="Douillard F.P."/>
            <person name="Paul Ross R."/>
            <person name="Yang R."/>
            <person name="Briner A.E."/>
            <person name="Felis G.E."/>
            <person name="de Vos W.M."/>
            <person name="Barrangou R."/>
            <person name="Klaenhammer T.R."/>
            <person name="Caufield P.W."/>
            <person name="Cui Y."/>
            <person name="Zhang H."/>
            <person name="O'Toole P.W."/>
        </authorList>
    </citation>
    <scope>NUCLEOTIDE SEQUENCE [LARGE SCALE GENOMIC DNA]</scope>
    <source>
        <strain evidence="2 3">DSM 15833</strain>
    </source>
</reference>
<dbReference type="Proteomes" id="UP000051048">
    <property type="component" value="Unassembled WGS sequence"/>
</dbReference>
<feature type="transmembrane region" description="Helical" evidence="1">
    <location>
        <begin position="26"/>
        <end position="44"/>
    </location>
</feature>
<keyword evidence="1" id="KW-0472">Membrane</keyword>
<organism evidence="2 3">
    <name type="scientific">Ligilactobacillus equi DSM 15833 = JCM 10991</name>
    <dbReference type="NCBI Taxonomy" id="1423740"/>
    <lineage>
        <taxon>Bacteria</taxon>
        <taxon>Bacillati</taxon>
        <taxon>Bacillota</taxon>
        <taxon>Bacilli</taxon>
        <taxon>Lactobacillales</taxon>
        <taxon>Lactobacillaceae</taxon>
        <taxon>Ligilactobacillus</taxon>
    </lineage>
</organism>
<dbReference type="EMBL" id="AZFH01000139">
    <property type="protein sequence ID" value="KRL78692.1"/>
    <property type="molecule type" value="Genomic_DNA"/>
</dbReference>
<dbReference type="RefSeq" id="WP_056986825.1">
    <property type="nucleotide sequence ID" value="NZ_AZFH01000139.1"/>
</dbReference>
<gene>
    <name evidence="2" type="ORF">FC36_GL001075</name>
</gene>
<evidence type="ECO:0000313" key="3">
    <source>
        <dbReference type="Proteomes" id="UP000051048"/>
    </source>
</evidence>
<keyword evidence="1" id="KW-1133">Transmembrane helix</keyword>
<evidence type="ECO:0000313" key="2">
    <source>
        <dbReference type="EMBL" id="KRL78692.1"/>
    </source>
</evidence>
<proteinExistence type="predicted"/>
<feature type="transmembrane region" description="Helical" evidence="1">
    <location>
        <begin position="219"/>
        <end position="241"/>
    </location>
</feature>
<feature type="transmembrane region" description="Helical" evidence="1">
    <location>
        <begin position="271"/>
        <end position="288"/>
    </location>
</feature>
<evidence type="ECO:0000256" key="1">
    <source>
        <dbReference type="SAM" id="Phobius"/>
    </source>
</evidence>
<sequence>MTEMTRTQKRELEKGKRLPKRGKDRVLTILLSLVSLVLVLILSLKMTLLNPKFLKAKVITTENVTILTQELNQQVAAGMNGSGLPANLLTNLLTADQLRSDLQAGIEDLLNGSADGDVLDSEKLVNQIGQNLDHQATTSGFATNSVAYQTLRTNFLDLADDQVQAALESNQILKNLVSGVQNFIHGVQIIWWVSLGLLLFLLVRLFFNQLFNPFGWCYYLGLAWLGPALIFLVLTTFLLVLNLEQFLPLPSQVQGVLGALLTGMLTSLQKIAGIQLAIAVVGLTLGLFRRRN</sequence>
<dbReference type="PATRIC" id="fig|1423740.3.peg.1145"/>
<keyword evidence="1" id="KW-0812">Transmembrane</keyword>
<accession>A0A0R1TF54</accession>